<keyword evidence="2" id="KW-1185">Reference proteome</keyword>
<reference evidence="1 2" key="1">
    <citation type="journal article" date="2023" name="Plants (Basel)">
        <title>Bridging the Gap: Combining Genomics and Transcriptomics Approaches to Understand Stylosanthes scabra, an Orphan Legume from the Brazilian Caatinga.</title>
        <authorList>
            <person name="Ferreira-Neto J.R.C."/>
            <person name="da Silva M.D."/>
            <person name="Binneck E."/>
            <person name="de Melo N.F."/>
            <person name="da Silva R.H."/>
            <person name="de Melo A.L.T.M."/>
            <person name="Pandolfi V."/>
            <person name="Bustamante F.O."/>
            <person name="Brasileiro-Vidal A.C."/>
            <person name="Benko-Iseppon A.M."/>
        </authorList>
    </citation>
    <scope>NUCLEOTIDE SEQUENCE [LARGE SCALE GENOMIC DNA]</scope>
    <source>
        <tissue evidence="1">Leaves</tissue>
    </source>
</reference>
<gene>
    <name evidence="1" type="ORF">PIB30_067862</name>
</gene>
<evidence type="ECO:0000313" key="2">
    <source>
        <dbReference type="Proteomes" id="UP001341840"/>
    </source>
</evidence>
<dbReference type="Proteomes" id="UP001341840">
    <property type="component" value="Unassembled WGS sequence"/>
</dbReference>
<name>A0ABU6VPH2_9FABA</name>
<sequence>MAKINQVQKKGKQGQQGRQFHYLCSATLQVLQIAVLQLQFWPLLCSIRIAQQPTKFGLKKHLVLEAKHLYKEHFLPREGQGEKSKRKEHFIHILEHFRIVNSVIFSFKCFECFILLY</sequence>
<comment type="caution">
    <text evidence="1">The sequence shown here is derived from an EMBL/GenBank/DDBJ whole genome shotgun (WGS) entry which is preliminary data.</text>
</comment>
<organism evidence="1 2">
    <name type="scientific">Stylosanthes scabra</name>
    <dbReference type="NCBI Taxonomy" id="79078"/>
    <lineage>
        <taxon>Eukaryota</taxon>
        <taxon>Viridiplantae</taxon>
        <taxon>Streptophyta</taxon>
        <taxon>Embryophyta</taxon>
        <taxon>Tracheophyta</taxon>
        <taxon>Spermatophyta</taxon>
        <taxon>Magnoliopsida</taxon>
        <taxon>eudicotyledons</taxon>
        <taxon>Gunneridae</taxon>
        <taxon>Pentapetalae</taxon>
        <taxon>rosids</taxon>
        <taxon>fabids</taxon>
        <taxon>Fabales</taxon>
        <taxon>Fabaceae</taxon>
        <taxon>Papilionoideae</taxon>
        <taxon>50 kb inversion clade</taxon>
        <taxon>dalbergioids sensu lato</taxon>
        <taxon>Dalbergieae</taxon>
        <taxon>Pterocarpus clade</taxon>
        <taxon>Stylosanthes</taxon>
    </lineage>
</organism>
<dbReference type="EMBL" id="JASCZI010151751">
    <property type="protein sequence ID" value="MED6174305.1"/>
    <property type="molecule type" value="Genomic_DNA"/>
</dbReference>
<evidence type="ECO:0000313" key="1">
    <source>
        <dbReference type="EMBL" id="MED6174305.1"/>
    </source>
</evidence>
<accession>A0ABU6VPH2</accession>
<protein>
    <submittedName>
        <fullName evidence="1">Uncharacterized protein</fullName>
    </submittedName>
</protein>
<proteinExistence type="predicted"/>